<evidence type="ECO:0000313" key="1">
    <source>
        <dbReference type="EMBL" id="WRQ85560.1"/>
    </source>
</evidence>
<proteinExistence type="predicted"/>
<evidence type="ECO:0008006" key="3">
    <source>
        <dbReference type="Google" id="ProtNLM"/>
    </source>
</evidence>
<gene>
    <name evidence="1" type="ORF">K1X11_012175</name>
</gene>
<reference evidence="1 2" key="1">
    <citation type="submission" date="2021-08" db="EMBL/GenBank/DDBJ databases">
        <authorList>
            <person name="Zhang D."/>
            <person name="Zhang A."/>
            <person name="Wang L."/>
        </authorList>
    </citation>
    <scope>NUCLEOTIDE SEQUENCE [LARGE SCALE GENOMIC DNA]</scope>
    <source>
        <strain evidence="1 2">WL0086</strain>
    </source>
</reference>
<keyword evidence="2" id="KW-1185">Reference proteome</keyword>
<dbReference type="RefSeq" id="WP_221032897.1">
    <property type="nucleotide sequence ID" value="NZ_CP139781.1"/>
</dbReference>
<dbReference type="EMBL" id="CP139781">
    <property type="protein sequence ID" value="WRQ85560.1"/>
    <property type="molecule type" value="Genomic_DNA"/>
</dbReference>
<accession>A0ABZ1C5I9</accession>
<dbReference type="SUPFAM" id="SSF88723">
    <property type="entry name" value="PIN domain-like"/>
    <property type="match status" value="1"/>
</dbReference>
<dbReference type="Pfam" id="PF11848">
    <property type="entry name" value="DUF3368"/>
    <property type="match status" value="1"/>
</dbReference>
<dbReference type="InterPro" id="IPR021799">
    <property type="entry name" value="PIN-like_prokaryotic"/>
</dbReference>
<dbReference type="Proteomes" id="UP000738431">
    <property type="component" value="Chromosome"/>
</dbReference>
<evidence type="ECO:0000313" key="2">
    <source>
        <dbReference type="Proteomes" id="UP000738431"/>
    </source>
</evidence>
<name>A0ABZ1C5I9_9BACT</name>
<organism evidence="1 2">
    <name type="scientific">Actomonas aquatica</name>
    <dbReference type="NCBI Taxonomy" id="2866162"/>
    <lineage>
        <taxon>Bacteria</taxon>
        <taxon>Pseudomonadati</taxon>
        <taxon>Verrucomicrobiota</taxon>
        <taxon>Opitutia</taxon>
        <taxon>Opitutales</taxon>
        <taxon>Opitutaceae</taxon>
        <taxon>Actomonas</taxon>
    </lineage>
</organism>
<dbReference type="Gene3D" id="3.40.50.1010">
    <property type="entry name" value="5'-nuclease"/>
    <property type="match status" value="1"/>
</dbReference>
<reference evidence="1 2" key="2">
    <citation type="submission" date="2023-12" db="EMBL/GenBank/DDBJ databases">
        <title>Description of an unclassified Opitutus bacterium of Verrucomicrobiota.</title>
        <authorList>
            <person name="Zhang D.-F."/>
        </authorList>
    </citation>
    <scope>NUCLEOTIDE SEQUENCE [LARGE SCALE GENOMIC DNA]</scope>
    <source>
        <strain evidence="1 2">WL0086</strain>
    </source>
</reference>
<sequence>MRIAVKDASILIDLAEGDMLGLWFQLRIETHTTDLVLREVRREAQWQRVSTFLDAGLLTSHRAEGAKVLSAAVFANANRISLADASGVLLARELGAMLLTGDRRMRLSADAEEIETHGLLWIMDLLVARNVLVGADAATRLERILAAGSRLPKAECVARLRKWRGSSA</sequence>
<protein>
    <recommendedName>
        <fullName evidence="3">PIN domain-containing protein</fullName>
    </recommendedName>
</protein>
<dbReference type="InterPro" id="IPR029060">
    <property type="entry name" value="PIN-like_dom_sf"/>
</dbReference>